<dbReference type="Pfam" id="PF12520">
    <property type="entry name" value="DUF3723"/>
    <property type="match status" value="1"/>
</dbReference>
<dbReference type="GeneID" id="70127697"/>
<protein>
    <submittedName>
        <fullName evidence="1">Uncharacterized protein</fullName>
    </submittedName>
</protein>
<dbReference type="InterPro" id="IPR022198">
    <property type="entry name" value="DUF3723"/>
</dbReference>
<accession>A0A9P8U8Z9</accession>
<evidence type="ECO:0000313" key="1">
    <source>
        <dbReference type="EMBL" id="KAH6645739.1"/>
    </source>
</evidence>
<evidence type="ECO:0000313" key="2">
    <source>
        <dbReference type="Proteomes" id="UP000758603"/>
    </source>
</evidence>
<organism evidence="1 2">
    <name type="scientific">Truncatella angustata</name>
    <dbReference type="NCBI Taxonomy" id="152316"/>
    <lineage>
        <taxon>Eukaryota</taxon>
        <taxon>Fungi</taxon>
        <taxon>Dikarya</taxon>
        <taxon>Ascomycota</taxon>
        <taxon>Pezizomycotina</taxon>
        <taxon>Sordariomycetes</taxon>
        <taxon>Xylariomycetidae</taxon>
        <taxon>Amphisphaeriales</taxon>
        <taxon>Sporocadaceae</taxon>
        <taxon>Truncatella</taxon>
    </lineage>
</organism>
<dbReference type="AlphaFoldDB" id="A0A9P8U8Z9"/>
<keyword evidence="2" id="KW-1185">Reference proteome</keyword>
<dbReference type="Proteomes" id="UP000758603">
    <property type="component" value="Unassembled WGS sequence"/>
</dbReference>
<dbReference type="EMBL" id="JAGPXC010000011">
    <property type="protein sequence ID" value="KAH6645739.1"/>
    <property type="molecule type" value="Genomic_DNA"/>
</dbReference>
<dbReference type="RefSeq" id="XP_045952253.1">
    <property type="nucleotide sequence ID" value="XM_046098805.1"/>
</dbReference>
<proteinExistence type="predicted"/>
<sequence>MHSQVYDGNIYYEVRQAQEVGDNRLVDRLLSPVTKITRKRLQRLWKESEQMTIAFDKFLDIPGLWPGMRLGMMHRILAVKCEEEIINYLDHIYSVWFKLVSRDVSNLRRIDTETVKQIQLRCPRYSSRDAQFLKSHVEKGTLFPSFSDAERRTIWSELLSVDTIIPSLYTFFEDFKYLESCAGSFHHFLELPKHSSDTISSSLRSIFRLGAVSSGPLIQIPNDACSLRDDVPEDQFHRAKNELWLYVMRYYREMERPKQNDRIALARVRTQQADAETLTNFAVLASQQGFRNVQIDHL</sequence>
<comment type="caution">
    <text evidence="1">The sequence shown here is derived from an EMBL/GenBank/DDBJ whole genome shotgun (WGS) entry which is preliminary data.</text>
</comment>
<dbReference type="OrthoDB" id="4616255at2759"/>
<gene>
    <name evidence="1" type="ORF">BKA67DRAFT_527046</name>
</gene>
<feature type="non-terminal residue" evidence="1">
    <location>
        <position position="1"/>
    </location>
</feature>
<name>A0A9P8U8Z9_9PEZI</name>
<reference evidence="1" key="1">
    <citation type="journal article" date="2021" name="Nat. Commun.">
        <title>Genetic determinants of endophytism in the Arabidopsis root mycobiome.</title>
        <authorList>
            <person name="Mesny F."/>
            <person name="Miyauchi S."/>
            <person name="Thiergart T."/>
            <person name="Pickel B."/>
            <person name="Atanasova L."/>
            <person name="Karlsson M."/>
            <person name="Huettel B."/>
            <person name="Barry K.W."/>
            <person name="Haridas S."/>
            <person name="Chen C."/>
            <person name="Bauer D."/>
            <person name="Andreopoulos W."/>
            <person name="Pangilinan J."/>
            <person name="LaButti K."/>
            <person name="Riley R."/>
            <person name="Lipzen A."/>
            <person name="Clum A."/>
            <person name="Drula E."/>
            <person name="Henrissat B."/>
            <person name="Kohler A."/>
            <person name="Grigoriev I.V."/>
            <person name="Martin F.M."/>
            <person name="Hacquard S."/>
        </authorList>
    </citation>
    <scope>NUCLEOTIDE SEQUENCE</scope>
    <source>
        <strain evidence="1">MPI-SDFR-AT-0073</strain>
    </source>
</reference>